<feature type="compositionally biased region" description="Basic and acidic residues" evidence="2">
    <location>
        <begin position="23"/>
        <end position="49"/>
    </location>
</feature>
<comment type="caution">
    <text evidence="3">The sequence shown here is derived from an EMBL/GenBank/DDBJ whole genome shotgun (WGS) entry which is preliminary data.</text>
</comment>
<dbReference type="Pfam" id="PF07896">
    <property type="entry name" value="DUF1674"/>
    <property type="match status" value="1"/>
</dbReference>
<evidence type="ECO:0000256" key="2">
    <source>
        <dbReference type="SAM" id="MobiDB-lite"/>
    </source>
</evidence>
<keyword evidence="4" id="KW-1185">Reference proteome</keyword>
<name>A0A9X1T5B5_9HYPH</name>
<reference evidence="3" key="1">
    <citation type="submission" date="2022-01" db="EMBL/GenBank/DDBJ databases">
        <title>Jiella avicenniae sp. nov., a novel endophytic bacterium isolated from bark of Avicennia marina.</title>
        <authorList>
            <person name="Tuo L."/>
        </authorList>
    </citation>
    <scope>NUCLEOTIDE SEQUENCE</scope>
    <source>
        <strain evidence="3">CBK1P-4</strain>
    </source>
</reference>
<evidence type="ECO:0000256" key="1">
    <source>
        <dbReference type="ARBA" id="ARBA00005701"/>
    </source>
</evidence>
<proteinExistence type="inferred from homology"/>
<gene>
    <name evidence="3" type="ORF">LZD57_13340</name>
</gene>
<protein>
    <submittedName>
        <fullName evidence="3">DUF1674 domain-containing protein</fullName>
    </submittedName>
</protein>
<dbReference type="Proteomes" id="UP001139035">
    <property type="component" value="Unassembled WGS sequence"/>
</dbReference>
<dbReference type="RefSeq" id="WP_233720021.1">
    <property type="nucleotide sequence ID" value="NZ_JAJUWU010000013.1"/>
</dbReference>
<organism evidence="3 4">
    <name type="scientific">Jiella avicenniae</name>
    <dbReference type="NCBI Taxonomy" id="2907202"/>
    <lineage>
        <taxon>Bacteria</taxon>
        <taxon>Pseudomonadati</taxon>
        <taxon>Pseudomonadota</taxon>
        <taxon>Alphaproteobacteria</taxon>
        <taxon>Hyphomicrobiales</taxon>
        <taxon>Aurantimonadaceae</taxon>
        <taxon>Jiella</taxon>
    </lineage>
</organism>
<dbReference type="EMBL" id="JAJUWU010000013">
    <property type="protein sequence ID" value="MCE7028977.1"/>
    <property type="molecule type" value="Genomic_DNA"/>
</dbReference>
<evidence type="ECO:0000313" key="3">
    <source>
        <dbReference type="EMBL" id="MCE7028977.1"/>
    </source>
</evidence>
<dbReference type="AlphaFoldDB" id="A0A9X1T5B5"/>
<dbReference type="InterPro" id="IPR012875">
    <property type="entry name" value="SDHF4"/>
</dbReference>
<accession>A0A9X1T5B5</accession>
<feature type="region of interest" description="Disordered" evidence="2">
    <location>
        <begin position="1"/>
        <end position="71"/>
    </location>
</feature>
<evidence type="ECO:0000313" key="4">
    <source>
        <dbReference type="Proteomes" id="UP001139035"/>
    </source>
</evidence>
<comment type="similarity">
    <text evidence="1">Belongs to the SDHAF4 family.</text>
</comment>
<sequence>MRLSSEQPGSHGRRELTPAARRALAEAEERRRRRAAETVDPEDRPKEVNGRNGPEPIRYGDWEKNGIISDF</sequence>